<gene>
    <name evidence="1" type="ORF">MRB53_028189</name>
</gene>
<protein>
    <submittedName>
        <fullName evidence="1">Uncharacterized protein</fullName>
    </submittedName>
</protein>
<evidence type="ECO:0000313" key="1">
    <source>
        <dbReference type="EMBL" id="KAJ8619660.1"/>
    </source>
</evidence>
<accession>A0ACC2KFB5</accession>
<dbReference type="EMBL" id="CM056817">
    <property type="protein sequence ID" value="KAJ8619660.1"/>
    <property type="molecule type" value="Genomic_DNA"/>
</dbReference>
<name>A0ACC2KFB5_PERAE</name>
<comment type="caution">
    <text evidence="1">The sequence shown here is derived from an EMBL/GenBank/DDBJ whole genome shotgun (WGS) entry which is preliminary data.</text>
</comment>
<dbReference type="Proteomes" id="UP001234297">
    <property type="component" value="Chromosome 9"/>
</dbReference>
<evidence type="ECO:0000313" key="2">
    <source>
        <dbReference type="Proteomes" id="UP001234297"/>
    </source>
</evidence>
<proteinExistence type="predicted"/>
<sequence>MEDNTLWAKMEEGMCNLQMSRVELKETYERHGKLLIEILQQLEEMSANRIQNRRGEREFRTCDLRHPKLTLVGKTSPTRCFSPNRVQKLICASEDQSYMKKVSSDSLHYKRRFLGGILEKMRAAKVVDEAPTSMWHHNDKLEKVDKSPTGPPNDDPTHHQAHVAYHGQINLVKAYGDPAHQVCAKIIKPGSHFHTPDNSAFYKCISSTSTKGDIFSSNISFAHSDNDEHRERNPPSLSLQEDILVEVSRIFGFEIYID</sequence>
<keyword evidence="2" id="KW-1185">Reference proteome</keyword>
<reference evidence="1 2" key="1">
    <citation type="journal article" date="2022" name="Hortic Res">
        <title>A haplotype resolved chromosomal level avocado genome allows analysis of novel avocado genes.</title>
        <authorList>
            <person name="Nath O."/>
            <person name="Fletcher S.J."/>
            <person name="Hayward A."/>
            <person name="Shaw L.M."/>
            <person name="Masouleh A.K."/>
            <person name="Furtado A."/>
            <person name="Henry R.J."/>
            <person name="Mitter N."/>
        </authorList>
    </citation>
    <scope>NUCLEOTIDE SEQUENCE [LARGE SCALE GENOMIC DNA]</scope>
    <source>
        <strain evidence="2">cv. Hass</strain>
    </source>
</reference>
<organism evidence="1 2">
    <name type="scientific">Persea americana</name>
    <name type="common">Avocado</name>
    <dbReference type="NCBI Taxonomy" id="3435"/>
    <lineage>
        <taxon>Eukaryota</taxon>
        <taxon>Viridiplantae</taxon>
        <taxon>Streptophyta</taxon>
        <taxon>Embryophyta</taxon>
        <taxon>Tracheophyta</taxon>
        <taxon>Spermatophyta</taxon>
        <taxon>Magnoliopsida</taxon>
        <taxon>Magnoliidae</taxon>
        <taxon>Laurales</taxon>
        <taxon>Lauraceae</taxon>
        <taxon>Persea</taxon>
    </lineage>
</organism>